<dbReference type="AlphaFoldDB" id="A0AA90H9V8"/>
<dbReference type="Pfam" id="PF10901">
    <property type="entry name" value="DUF2690"/>
    <property type="match status" value="1"/>
</dbReference>
<keyword evidence="1" id="KW-0732">Signal</keyword>
<reference evidence="2" key="1">
    <citation type="submission" date="2023-05" db="EMBL/GenBank/DDBJ databases">
        <title>Streptantibioticus silvisoli sp. nov., acidotolerant actinomycetes 1 from pine litter.</title>
        <authorList>
            <person name="Swiecimska M."/>
            <person name="Golinska P."/>
            <person name="Sangal V."/>
            <person name="Wachnowicz B."/>
            <person name="Goodfellow M."/>
        </authorList>
    </citation>
    <scope>NUCLEOTIDE SEQUENCE</scope>
    <source>
        <strain evidence="2">SL13</strain>
    </source>
</reference>
<name>A0AA90H9V8_9ACTN</name>
<accession>A0AA90H9V8</accession>
<evidence type="ECO:0000256" key="1">
    <source>
        <dbReference type="SAM" id="SignalP"/>
    </source>
</evidence>
<protein>
    <submittedName>
        <fullName evidence="2">DUF2690 domain-containing protein</fullName>
    </submittedName>
</protein>
<feature type="chain" id="PRO_5041690233" evidence="1">
    <location>
        <begin position="30"/>
        <end position="171"/>
    </location>
</feature>
<organism evidence="2">
    <name type="scientific">Streptantibioticus silvisoli</name>
    <dbReference type="NCBI Taxonomy" id="2705255"/>
    <lineage>
        <taxon>Bacteria</taxon>
        <taxon>Bacillati</taxon>
        <taxon>Actinomycetota</taxon>
        <taxon>Actinomycetes</taxon>
        <taxon>Kitasatosporales</taxon>
        <taxon>Streptomycetaceae</taxon>
        <taxon>Streptantibioticus</taxon>
    </lineage>
</organism>
<evidence type="ECO:0000313" key="2">
    <source>
        <dbReference type="EMBL" id="MDI5973553.1"/>
    </source>
</evidence>
<proteinExistence type="predicted"/>
<sequence length="171" mass="17812">MHISLRRAAGAVIALAFVTGMFVASPASAATPGCYESTCHGQDPAAEHCTADAVVVDSGDKDTSDGYSLYYSTACDAVWSSVSMDELSTQPSGYAQIFYAPTMGGAEAEYSTEIFRPTNGTTATVNSPMVSAPGSAYKGCMNWVQPALDPEPESVVGSTWSEDQGVCGGWH</sequence>
<dbReference type="RefSeq" id="WP_271313668.1">
    <property type="nucleotide sequence ID" value="NZ_JABXJJ020000047.1"/>
</dbReference>
<gene>
    <name evidence="2" type="ORF">POF50_030155</name>
</gene>
<comment type="caution">
    <text evidence="2">The sequence shown here is derived from an EMBL/GenBank/DDBJ whole genome shotgun (WGS) entry which is preliminary data.</text>
</comment>
<feature type="signal peptide" evidence="1">
    <location>
        <begin position="1"/>
        <end position="29"/>
    </location>
</feature>
<dbReference type="EMBL" id="JABXJJ020000047">
    <property type="protein sequence ID" value="MDI5973553.1"/>
    <property type="molecule type" value="Genomic_DNA"/>
</dbReference>
<dbReference type="InterPro" id="IPR021224">
    <property type="entry name" value="DUF2690"/>
</dbReference>